<dbReference type="InterPro" id="IPR029039">
    <property type="entry name" value="Flavoprotein-like_sf"/>
</dbReference>
<evidence type="ECO:0000256" key="3">
    <source>
        <dbReference type="ARBA" id="ARBA00022643"/>
    </source>
</evidence>
<dbReference type="SUPFAM" id="SSF52218">
    <property type="entry name" value="Flavoproteins"/>
    <property type="match status" value="1"/>
</dbReference>
<dbReference type="PANTHER" id="PTHR30546">
    <property type="entry name" value="FLAVODOXIN-RELATED PROTEIN WRBA-RELATED"/>
    <property type="match status" value="1"/>
</dbReference>
<dbReference type="EMBL" id="JBHTCC010000003">
    <property type="protein sequence ID" value="MFC7299534.1"/>
    <property type="molecule type" value="Genomic_DNA"/>
</dbReference>
<dbReference type="Proteomes" id="UP001596379">
    <property type="component" value="Unassembled WGS sequence"/>
</dbReference>
<dbReference type="PANTHER" id="PTHR30546:SF23">
    <property type="entry name" value="FLAVOPROTEIN-LIKE PROTEIN YCP4-RELATED"/>
    <property type="match status" value="1"/>
</dbReference>
<keyword evidence="2" id="KW-0285">Flavoprotein</keyword>
<dbReference type="InterPro" id="IPR008254">
    <property type="entry name" value="Flavodoxin/NO_synth"/>
</dbReference>
<gene>
    <name evidence="6" type="ORF">ACFQO0_13900</name>
</gene>
<keyword evidence="7" id="KW-1185">Reference proteome</keyword>
<evidence type="ECO:0000256" key="1">
    <source>
        <dbReference type="ARBA" id="ARBA00001917"/>
    </source>
</evidence>
<comment type="cofactor">
    <cofactor evidence="1">
        <name>FMN</name>
        <dbReference type="ChEBI" id="CHEBI:58210"/>
    </cofactor>
</comment>
<evidence type="ECO:0000313" key="6">
    <source>
        <dbReference type="EMBL" id="MFC7299534.1"/>
    </source>
</evidence>
<dbReference type="PROSITE" id="PS00201">
    <property type="entry name" value="FLAVODOXIN"/>
    <property type="match status" value="1"/>
</dbReference>
<dbReference type="PROSITE" id="PS50902">
    <property type="entry name" value="FLAVODOXIN_LIKE"/>
    <property type="match status" value="1"/>
</dbReference>
<dbReference type="InterPro" id="IPR001226">
    <property type="entry name" value="Flavodoxin_CS"/>
</dbReference>
<evidence type="ECO:0000313" key="7">
    <source>
        <dbReference type="Proteomes" id="UP001596379"/>
    </source>
</evidence>
<keyword evidence="3" id="KW-0288">FMN</keyword>
<dbReference type="Pfam" id="PF03358">
    <property type="entry name" value="FMN_red"/>
    <property type="match status" value="1"/>
</dbReference>
<feature type="domain" description="Flavodoxin-like" evidence="5">
    <location>
        <begin position="4"/>
        <end position="152"/>
    </location>
</feature>
<dbReference type="Gene3D" id="3.40.50.360">
    <property type="match status" value="1"/>
</dbReference>
<organism evidence="6 7">
    <name type="scientific">Herminiimonas aquatilis</name>
    <dbReference type="NCBI Taxonomy" id="345342"/>
    <lineage>
        <taxon>Bacteria</taxon>
        <taxon>Pseudomonadati</taxon>
        <taxon>Pseudomonadota</taxon>
        <taxon>Betaproteobacteria</taxon>
        <taxon>Burkholderiales</taxon>
        <taxon>Oxalobacteraceae</taxon>
        <taxon>Herminiimonas</taxon>
    </lineage>
</organism>
<evidence type="ECO:0000259" key="5">
    <source>
        <dbReference type="PROSITE" id="PS50902"/>
    </source>
</evidence>
<accession>A0ABW2J7N8</accession>
<dbReference type="InterPro" id="IPR005025">
    <property type="entry name" value="FMN_Rdtase-like_dom"/>
</dbReference>
<name>A0ABW2J7N8_9BURK</name>
<comment type="caution">
    <text evidence="6">The sequence shown here is derived from an EMBL/GenBank/DDBJ whole genome shotgun (WGS) entry which is preliminary data.</text>
</comment>
<dbReference type="RefSeq" id="WP_382235629.1">
    <property type="nucleotide sequence ID" value="NZ_JBHTCC010000003.1"/>
</dbReference>
<evidence type="ECO:0000256" key="4">
    <source>
        <dbReference type="ARBA" id="ARBA00029652"/>
    </source>
</evidence>
<reference evidence="7" key="1">
    <citation type="journal article" date="2019" name="Int. J. Syst. Evol. Microbiol.">
        <title>The Global Catalogue of Microorganisms (GCM) 10K type strain sequencing project: providing services to taxonomists for standard genome sequencing and annotation.</title>
        <authorList>
            <consortium name="The Broad Institute Genomics Platform"/>
            <consortium name="The Broad Institute Genome Sequencing Center for Infectious Disease"/>
            <person name="Wu L."/>
            <person name="Ma J."/>
        </authorList>
    </citation>
    <scope>NUCLEOTIDE SEQUENCE [LARGE SCALE GENOMIC DNA]</scope>
    <source>
        <strain evidence="7">CCUG 36956</strain>
    </source>
</reference>
<evidence type="ECO:0000256" key="2">
    <source>
        <dbReference type="ARBA" id="ARBA00022630"/>
    </source>
</evidence>
<proteinExistence type="predicted"/>
<sequence length="196" mass="21153">MKKIAVIYHSAHGHTQHIAHHVAEGARMVSDTEVHILTAEELTSIPEGMLQFDGFLLGSPTYMGGVSGTFKIFMDATGGLWRSQQLKGKLASGFTVSSLPAGDKQTTLISLFTFCMQHGMLWAGNPVIPEQHRGVPYEEAANRLGSWSGLMAQAGHSASADSFVPGDIKTARLFGKNFAETLHRVSAADRCLEVMP</sequence>
<protein>
    <recommendedName>
        <fullName evidence="4">Flavoprotein WrbA</fullName>
    </recommendedName>
</protein>